<dbReference type="InterPro" id="IPR036396">
    <property type="entry name" value="Cyt_P450_sf"/>
</dbReference>
<keyword evidence="3 5" id="KW-0479">Metal-binding</keyword>
<evidence type="ECO:0000256" key="4">
    <source>
        <dbReference type="ARBA" id="ARBA00023004"/>
    </source>
</evidence>
<dbReference type="STRING" id="149040.A0A132B5W4"/>
<dbReference type="GO" id="GO:0016705">
    <property type="term" value="F:oxidoreductase activity, acting on paired donors, with incorporation or reduction of molecular oxygen"/>
    <property type="evidence" value="ECO:0007669"/>
    <property type="project" value="InterPro"/>
</dbReference>
<name>A0A132B5W4_MOLSC</name>
<evidence type="ECO:0000313" key="9">
    <source>
        <dbReference type="Proteomes" id="UP000070700"/>
    </source>
</evidence>
<dbReference type="GO" id="GO:0004497">
    <property type="term" value="F:monooxygenase activity"/>
    <property type="evidence" value="ECO:0007669"/>
    <property type="project" value="UniProtKB-KW"/>
</dbReference>
<keyword evidence="6" id="KW-0560">Oxidoreductase</keyword>
<dbReference type="Pfam" id="PF00067">
    <property type="entry name" value="p450"/>
    <property type="match status" value="1"/>
</dbReference>
<dbReference type="InterPro" id="IPR002403">
    <property type="entry name" value="Cyt_P450_E_grp-IV"/>
</dbReference>
<evidence type="ECO:0000256" key="1">
    <source>
        <dbReference type="ARBA" id="ARBA00001971"/>
    </source>
</evidence>
<keyword evidence="9" id="KW-1185">Reference proteome</keyword>
<dbReference type="PANTHER" id="PTHR24305:SF166">
    <property type="entry name" value="CYTOCHROME P450 12A4, MITOCHONDRIAL-RELATED"/>
    <property type="match status" value="1"/>
</dbReference>
<sequence length="430" mass="48627">MGIYLTLILCLGLAEIVRRCISSLMLAFTGPLSKIPGPFVSKLTRFPWALESIQGKHMNFTHRLFQRYGDIVRVAPTTVLIADKAGIQKILVEEDLVKAPFFDALRLHPGNPMLVTERNKASHKSTDVMSATSLGGSSHLVTSNDTKLKKTFVSILVKAAINGQFPYLRYIPFWPQPISAEMNRLLENVLKKRDIAGQPAKRDIVQIILDAHQTDPVGFPEIRMRDEITMFMVAGSETTSASTTAILLHLVNNPAKLKLLEEEIESKFSENDEITFAKLHDLPYLNAVIWEGLRLMTAPAGLLRYTEKPTIISGYEIPSNTIVQPWPMALMKDPRIWPDADSFIPERWLGVYKGVEANRSDVLAFSAGSRNCIGWQFAMREMRLILARLVRRYELSLVEGQSHERRYHSTPWFVQGFYKVGIKQRQPSHA</sequence>
<keyword evidence="5 6" id="KW-0349">Heme</keyword>
<dbReference type="InterPro" id="IPR017972">
    <property type="entry name" value="Cyt_P450_CS"/>
</dbReference>
<accession>A0A132B5W4</accession>
<feature type="binding site" description="axial binding residue" evidence="5">
    <location>
        <position position="372"/>
    </location>
    <ligand>
        <name>heme</name>
        <dbReference type="ChEBI" id="CHEBI:30413"/>
    </ligand>
    <ligandPart>
        <name>Fe</name>
        <dbReference type="ChEBI" id="CHEBI:18248"/>
    </ligandPart>
</feature>
<comment type="cofactor">
    <cofactor evidence="1 5">
        <name>heme</name>
        <dbReference type="ChEBI" id="CHEBI:30413"/>
    </cofactor>
</comment>
<evidence type="ECO:0000256" key="3">
    <source>
        <dbReference type="ARBA" id="ARBA00022723"/>
    </source>
</evidence>
<dbReference type="Proteomes" id="UP000070700">
    <property type="component" value="Unassembled WGS sequence"/>
</dbReference>
<evidence type="ECO:0000256" key="6">
    <source>
        <dbReference type="RuleBase" id="RU000461"/>
    </source>
</evidence>
<protein>
    <submittedName>
        <fullName evidence="8">Cytochrome P450</fullName>
    </submittedName>
</protein>
<dbReference type="PRINTS" id="PR00385">
    <property type="entry name" value="P450"/>
</dbReference>
<evidence type="ECO:0000256" key="2">
    <source>
        <dbReference type="ARBA" id="ARBA00010617"/>
    </source>
</evidence>
<feature type="chain" id="PRO_5007287892" evidence="7">
    <location>
        <begin position="23"/>
        <end position="430"/>
    </location>
</feature>
<dbReference type="OrthoDB" id="655030at2759"/>
<organism evidence="8 9">
    <name type="scientific">Mollisia scopiformis</name>
    <name type="common">Conifer needle endophyte fungus</name>
    <name type="synonym">Phialocephala scopiformis</name>
    <dbReference type="NCBI Taxonomy" id="149040"/>
    <lineage>
        <taxon>Eukaryota</taxon>
        <taxon>Fungi</taxon>
        <taxon>Dikarya</taxon>
        <taxon>Ascomycota</taxon>
        <taxon>Pezizomycotina</taxon>
        <taxon>Leotiomycetes</taxon>
        <taxon>Helotiales</taxon>
        <taxon>Mollisiaceae</taxon>
        <taxon>Mollisia</taxon>
    </lineage>
</organism>
<dbReference type="GO" id="GO:0020037">
    <property type="term" value="F:heme binding"/>
    <property type="evidence" value="ECO:0007669"/>
    <property type="project" value="InterPro"/>
</dbReference>
<gene>
    <name evidence="8" type="ORF">LY89DRAFT_725539</name>
</gene>
<evidence type="ECO:0000313" key="8">
    <source>
        <dbReference type="EMBL" id="KUJ07792.1"/>
    </source>
</evidence>
<dbReference type="PRINTS" id="PR00465">
    <property type="entry name" value="EP450IV"/>
</dbReference>
<dbReference type="InParanoid" id="A0A132B5W4"/>
<dbReference type="GeneID" id="28828708"/>
<dbReference type="RefSeq" id="XP_018062147.1">
    <property type="nucleotide sequence ID" value="XM_018218982.1"/>
</dbReference>
<keyword evidence="6" id="KW-0503">Monooxygenase</keyword>
<reference evidence="8 9" key="1">
    <citation type="submission" date="2015-10" db="EMBL/GenBank/DDBJ databases">
        <title>Full genome of DAOMC 229536 Phialocephala scopiformis, a fungal endophyte of spruce producing the potent anti-insectan compound rugulosin.</title>
        <authorList>
            <consortium name="DOE Joint Genome Institute"/>
            <person name="Walker A.K."/>
            <person name="Frasz S.L."/>
            <person name="Seifert K.A."/>
            <person name="Miller J.D."/>
            <person name="Mondo S.J."/>
            <person name="Labutti K."/>
            <person name="Lipzen A."/>
            <person name="Dockter R."/>
            <person name="Kennedy M."/>
            <person name="Grigoriev I.V."/>
            <person name="Spatafora J.W."/>
        </authorList>
    </citation>
    <scope>NUCLEOTIDE SEQUENCE [LARGE SCALE GENOMIC DNA]</scope>
    <source>
        <strain evidence="8 9">CBS 120377</strain>
    </source>
</reference>
<evidence type="ECO:0000256" key="7">
    <source>
        <dbReference type="SAM" id="SignalP"/>
    </source>
</evidence>
<dbReference type="InterPro" id="IPR050121">
    <property type="entry name" value="Cytochrome_P450_monoxygenase"/>
</dbReference>
<proteinExistence type="inferred from homology"/>
<feature type="signal peptide" evidence="7">
    <location>
        <begin position="1"/>
        <end position="22"/>
    </location>
</feature>
<dbReference type="GO" id="GO:0005506">
    <property type="term" value="F:iron ion binding"/>
    <property type="evidence" value="ECO:0007669"/>
    <property type="project" value="InterPro"/>
</dbReference>
<dbReference type="PROSITE" id="PS00086">
    <property type="entry name" value="CYTOCHROME_P450"/>
    <property type="match status" value="1"/>
</dbReference>
<dbReference type="InterPro" id="IPR001128">
    <property type="entry name" value="Cyt_P450"/>
</dbReference>
<dbReference type="SUPFAM" id="SSF48264">
    <property type="entry name" value="Cytochrome P450"/>
    <property type="match status" value="1"/>
</dbReference>
<dbReference type="Gene3D" id="1.10.630.10">
    <property type="entry name" value="Cytochrome P450"/>
    <property type="match status" value="1"/>
</dbReference>
<keyword evidence="7" id="KW-0732">Signal</keyword>
<keyword evidence="4 5" id="KW-0408">Iron</keyword>
<dbReference type="AlphaFoldDB" id="A0A132B5W4"/>
<dbReference type="KEGG" id="psco:LY89DRAFT_725539"/>
<evidence type="ECO:0000256" key="5">
    <source>
        <dbReference type="PIRSR" id="PIRSR602403-1"/>
    </source>
</evidence>
<comment type="similarity">
    <text evidence="2 6">Belongs to the cytochrome P450 family.</text>
</comment>
<dbReference type="PANTHER" id="PTHR24305">
    <property type="entry name" value="CYTOCHROME P450"/>
    <property type="match status" value="1"/>
</dbReference>
<dbReference type="EMBL" id="KQ947438">
    <property type="protein sequence ID" value="KUJ07792.1"/>
    <property type="molecule type" value="Genomic_DNA"/>
</dbReference>